<evidence type="ECO:0000313" key="3">
    <source>
        <dbReference type="Proteomes" id="UP001595914"/>
    </source>
</evidence>
<evidence type="ECO:0000256" key="1">
    <source>
        <dbReference type="SAM" id="MobiDB-lite"/>
    </source>
</evidence>
<dbReference type="RefSeq" id="WP_378418906.1">
    <property type="nucleotide sequence ID" value="NZ_JBHSFO010000010.1"/>
</dbReference>
<comment type="caution">
    <text evidence="2">The sequence shown here is derived from an EMBL/GenBank/DDBJ whole genome shotgun (WGS) entry which is preliminary data.</text>
</comment>
<evidence type="ECO:0000313" key="2">
    <source>
        <dbReference type="EMBL" id="MFC4605366.1"/>
    </source>
</evidence>
<dbReference type="EMBL" id="JBHSFO010000010">
    <property type="protein sequence ID" value="MFC4605366.1"/>
    <property type="molecule type" value="Genomic_DNA"/>
</dbReference>
<dbReference type="Proteomes" id="UP001595914">
    <property type="component" value="Unassembled WGS sequence"/>
</dbReference>
<protein>
    <submittedName>
        <fullName evidence="2">Uncharacterized protein</fullName>
    </submittedName>
</protein>
<gene>
    <name evidence="2" type="ORF">ACFO6S_16830</name>
</gene>
<reference evidence="3" key="1">
    <citation type="journal article" date="2019" name="Int. J. Syst. Evol. Microbiol.">
        <title>The Global Catalogue of Microorganisms (GCM) 10K type strain sequencing project: providing services to taxonomists for standard genome sequencing and annotation.</title>
        <authorList>
            <consortium name="The Broad Institute Genomics Platform"/>
            <consortium name="The Broad Institute Genome Sequencing Center for Infectious Disease"/>
            <person name="Wu L."/>
            <person name="Ma J."/>
        </authorList>
    </citation>
    <scope>NUCLEOTIDE SEQUENCE [LARGE SCALE GENOMIC DNA]</scope>
    <source>
        <strain evidence="3">CCUG 54520</strain>
    </source>
</reference>
<organism evidence="2 3">
    <name type="scientific">Rhodococcus kronopolitis</name>
    <dbReference type="NCBI Taxonomy" id="1460226"/>
    <lineage>
        <taxon>Bacteria</taxon>
        <taxon>Bacillati</taxon>
        <taxon>Actinomycetota</taxon>
        <taxon>Actinomycetes</taxon>
        <taxon>Mycobacteriales</taxon>
        <taxon>Nocardiaceae</taxon>
        <taxon>Rhodococcus</taxon>
    </lineage>
</organism>
<feature type="region of interest" description="Disordered" evidence="1">
    <location>
        <begin position="1"/>
        <end position="20"/>
    </location>
</feature>
<accession>A0ABV9FTN0</accession>
<proteinExistence type="predicted"/>
<name>A0ABV9FTN0_9NOCA</name>
<keyword evidence="3" id="KW-1185">Reference proteome</keyword>
<sequence length="76" mass="8317">MPQSYSALGAPDAVRRRDGDHYPAQRSDLVAELVILASQTLYNGHDSLDIAGDSTSLISIESSFRSVEQCSVNDRY</sequence>